<dbReference type="AlphaFoldDB" id="A0A381YWL7"/>
<accession>A0A381YWL7</accession>
<organism evidence="1">
    <name type="scientific">marine metagenome</name>
    <dbReference type="NCBI Taxonomy" id="408172"/>
    <lineage>
        <taxon>unclassified sequences</taxon>
        <taxon>metagenomes</taxon>
        <taxon>ecological metagenomes</taxon>
    </lineage>
</organism>
<name>A0A381YWL7_9ZZZZ</name>
<evidence type="ECO:0000313" key="1">
    <source>
        <dbReference type="EMBL" id="SVA81340.1"/>
    </source>
</evidence>
<reference evidence="1" key="1">
    <citation type="submission" date="2018-05" db="EMBL/GenBank/DDBJ databases">
        <authorList>
            <person name="Lanie J.A."/>
            <person name="Ng W.-L."/>
            <person name="Kazmierczak K.M."/>
            <person name="Andrzejewski T.M."/>
            <person name="Davidsen T.M."/>
            <person name="Wayne K.J."/>
            <person name="Tettelin H."/>
            <person name="Glass J.I."/>
            <person name="Rusch D."/>
            <person name="Podicherti R."/>
            <person name="Tsui H.-C.T."/>
            <person name="Winkler M.E."/>
        </authorList>
    </citation>
    <scope>NUCLEOTIDE SEQUENCE</scope>
</reference>
<sequence length="259" mass="29811">MKYLIFLCLISFSYVAYSDNHMPKTYGMEGWQCNFDKGKDLDDLKRFTKKFNPYADKNWNKPYSSFILTPFLRSEEEVNFDVAWVGFTNNHVDLGNIQDSWFATGGNIAAEFESITDCNTIGYYIAAEAREPTVPFEEGKDAYFAIYSCSFKEGKSGLDLTTNDKSWNEYNDNRGFTGGVWRWWPGPGTSNSFEGDFLMNISFNSMEELGQYLDDRLRDSFAGTRPESILNCDNPRVYTAYNARNRPFEDSQPEESNSE</sequence>
<dbReference type="EMBL" id="UINC01019233">
    <property type="protein sequence ID" value="SVA81340.1"/>
    <property type="molecule type" value="Genomic_DNA"/>
</dbReference>
<proteinExistence type="predicted"/>
<protein>
    <submittedName>
        <fullName evidence="1">Uncharacterized protein</fullName>
    </submittedName>
</protein>
<gene>
    <name evidence="1" type="ORF">METZ01_LOCUS134194</name>
</gene>